<dbReference type="GO" id="GO:0030001">
    <property type="term" value="P:metal ion transport"/>
    <property type="evidence" value="ECO:0007669"/>
    <property type="project" value="TreeGrafter"/>
</dbReference>
<comment type="caution">
    <text evidence="3">The sequence shown here is derived from an EMBL/GenBank/DDBJ whole genome shotgun (WGS) entry which is preliminary data.</text>
</comment>
<evidence type="ECO:0000259" key="1">
    <source>
        <dbReference type="Pfam" id="PF18139"/>
    </source>
</evidence>
<evidence type="ECO:0000313" key="4">
    <source>
        <dbReference type="Proteomes" id="UP000663870"/>
    </source>
</evidence>
<feature type="domain" description="TRPM SLOG" evidence="1">
    <location>
        <begin position="2"/>
        <end position="118"/>
    </location>
</feature>
<dbReference type="Proteomes" id="UP000663870">
    <property type="component" value="Unassembled WGS sequence"/>
</dbReference>
<dbReference type="GO" id="GO:0005886">
    <property type="term" value="C:plasma membrane"/>
    <property type="evidence" value="ECO:0007669"/>
    <property type="project" value="TreeGrafter"/>
</dbReference>
<sequence length="167" mass="18694">MNENIEKEFMENLAVAATTPATWVITAGLNNGVAKLIGEGVSRFRALSGKQANAILLGIAWWSNLSMKTRKILSKMRDEKSRLSEQTKPTDTLFCFHDKHTHALEKNHTHFLLLDDGKYECKIDHNQYPSSHMTSGDQRVNRAIGSQQQKQGWIGTIGKMLAIANSI</sequence>
<dbReference type="InterPro" id="IPR050927">
    <property type="entry name" value="TRPM"/>
</dbReference>
<reference evidence="3" key="1">
    <citation type="submission" date="2021-02" db="EMBL/GenBank/DDBJ databases">
        <authorList>
            <person name="Nowell W R."/>
        </authorList>
    </citation>
    <scope>NUCLEOTIDE SEQUENCE</scope>
</reference>
<dbReference type="InterPro" id="IPR041491">
    <property type="entry name" value="TRPM_SLOG"/>
</dbReference>
<dbReference type="Proteomes" id="UP000663854">
    <property type="component" value="Unassembled WGS sequence"/>
</dbReference>
<dbReference type="AlphaFoldDB" id="A0A816CU66"/>
<evidence type="ECO:0000313" key="2">
    <source>
        <dbReference type="EMBL" id="CAF1404127.1"/>
    </source>
</evidence>
<accession>A0A816CU66</accession>
<proteinExistence type="predicted"/>
<dbReference type="EMBL" id="CAJNOH010005640">
    <property type="protein sequence ID" value="CAF1404127.1"/>
    <property type="molecule type" value="Genomic_DNA"/>
</dbReference>
<dbReference type="GO" id="GO:0005261">
    <property type="term" value="F:monoatomic cation channel activity"/>
    <property type="evidence" value="ECO:0007669"/>
    <property type="project" value="TreeGrafter"/>
</dbReference>
<organism evidence="3 4">
    <name type="scientific">Rotaria sordida</name>
    <dbReference type="NCBI Taxonomy" id="392033"/>
    <lineage>
        <taxon>Eukaryota</taxon>
        <taxon>Metazoa</taxon>
        <taxon>Spiralia</taxon>
        <taxon>Gnathifera</taxon>
        <taxon>Rotifera</taxon>
        <taxon>Eurotatoria</taxon>
        <taxon>Bdelloidea</taxon>
        <taxon>Philodinida</taxon>
        <taxon>Philodinidae</taxon>
        <taxon>Rotaria</taxon>
    </lineage>
</organism>
<dbReference type="PANTHER" id="PTHR13800:SF1">
    <property type="entry name" value="TRANSIENT RECEPTOR POTENTIAL CATION CHANNEL TRPM"/>
    <property type="match status" value="1"/>
</dbReference>
<dbReference type="PANTHER" id="PTHR13800">
    <property type="entry name" value="TRANSIENT RECEPTOR POTENTIAL CATION CHANNEL, SUBFAMILY M, MEMBER 6"/>
    <property type="match status" value="1"/>
</dbReference>
<name>A0A816CU66_9BILA</name>
<dbReference type="Pfam" id="PF18139">
    <property type="entry name" value="LSDAT_euk"/>
    <property type="match status" value="1"/>
</dbReference>
<dbReference type="EMBL" id="CAJNOL010007150">
    <property type="protein sequence ID" value="CAF1625522.1"/>
    <property type="molecule type" value="Genomic_DNA"/>
</dbReference>
<evidence type="ECO:0000313" key="3">
    <source>
        <dbReference type="EMBL" id="CAF1625522.1"/>
    </source>
</evidence>
<keyword evidence="4" id="KW-1185">Reference proteome</keyword>
<protein>
    <recommendedName>
        <fullName evidence="1">TRPM SLOG domain-containing protein</fullName>
    </recommendedName>
</protein>
<gene>
    <name evidence="3" type="ORF">JXQ802_LOCUS51133</name>
    <name evidence="2" type="ORF">PYM288_LOCUS34921</name>
</gene>